<dbReference type="SMART" id="SM00382">
    <property type="entry name" value="AAA"/>
    <property type="match status" value="1"/>
</dbReference>
<evidence type="ECO:0000313" key="5">
    <source>
        <dbReference type="EMBL" id="OGG84575.1"/>
    </source>
</evidence>
<dbReference type="PANTHER" id="PTHR30258">
    <property type="entry name" value="TYPE II SECRETION SYSTEM PROTEIN GSPE-RELATED"/>
    <property type="match status" value="1"/>
</dbReference>
<evidence type="ECO:0000259" key="4">
    <source>
        <dbReference type="PROSITE" id="PS00662"/>
    </source>
</evidence>
<dbReference type="AlphaFoldDB" id="A0A1F6FFD8"/>
<dbReference type="Pfam" id="PF00437">
    <property type="entry name" value="T2SSE"/>
    <property type="match status" value="1"/>
</dbReference>
<dbReference type="Gene3D" id="3.30.450.90">
    <property type="match status" value="1"/>
</dbReference>
<name>A0A1F6FFD8_9BACT</name>
<evidence type="ECO:0000313" key="6">
    <source>
        <dbReference type="Proteomes" id="UP000177325"/>
    </source>
</evidence>
<dbReference type="InterPro" id="IPR003593">
    <property type="entry name" value="AAA+_ATPase"/>
</dbReference>
<sequence>MVQFNDSFANSRIEILRRDEEEKLVQALAPQYGFEYINLKGYTINPEALGMCPEKKARAAKLVVFDMTHKSLSVAVQTPNNPVTLQLLEELQNDRRDLHVFMCSLGSLEHAWKRYADLIASNAEKRGVFDISSEDIINFSKLITKKDDVSAQMAKISTMNNSRRITETLELMLAGALGLRASDIHIEPEQNVIRMRYRLDGVLHDVFDIDRYIYERLMSRLKLLSGMTLNQKNEAQDGRFTFEVGEQEIDVRASIIPGASGESIVMRLLDAGVAGFTLDKIKLNTRLQEIMVNELKKPNGLIVTTGPTGSGKTTALYAFLRETHKEGVKIITIENPVEYKIEGIVQTQTSDEYTFSSGLRAILRQDPDVILIGEIRDREVAETALHAAQTGHLVFSTLHANNAAAAFPRLIDLGVDPRVLGTSINIILGQRLVRVLCEECKAAYPASPAEVQTIKQILDSHPGHIEVTEPLTLYKAVGCPVCRNTGYKGRLGIFEAIMMDEAVEEAVIRDPREHIILEAAAPQQIPTMLQDGMEKVITGVTSLDELERVIEIPLTTKLQAATTEPDDDTDAFLSHIVT</sequence>
<proteinExistence type="inferred from homology"/>
<dbReference type="CDD" id="cd01129">
    <property type="entry name" value="PulE-GspE-like"/>
    <property type="match status" value="1"/>
</dbReference>
<feature type="domain" description="Bacterial type II secretion system protein E" evidence="4">
    <location>
        <begin position="363"/>
        <end position="377"/>
    </location>
</feature>
<keyword evidence="3" id="KW-0067">ATP-binding</keyword>
<dbReference type="InterPro" id="IPR001482">
    <property type="entry name" value="T2SS/T4SS_dom"/>
</dbReference>
<reference evidence="5 6" key="1">
    <citation type="journal article" date="2016" name="Nat. Commun.">
        <title>Thousands of microbial genomes shed light on interconnected biogeochemical processes in an aquifer system.</title>
        <authorList>
            <person name="Anantharaman K."/>
            <person name="Brown C.T."/>
            <person name="Hug L.A."/>
            <person name="Sharon I."/>
            <person name="Castelle C.J."/>
            <person name="Probst A.J."/>
            <person name="Thomas B.C."/>
            <person name="Singh A."/>
            <person name="Wilkins M.J."/>
            <person name="Karaoz U."/>
            <person name="Brodie E.L."/>
            <person name="Williams K.H."/>
            <person name="Hubbard S.S."/>
            <person name="Banfield J.F."/>
        </authorList>
    </citation>
    <scope>NUCLEOTIDE SEQUENCE [LARGE SCALE GENOMIC DNA]</scope>
</reference>
<dbReference type="PANTHER" id="PTHR30258:SF1">
    <property type="entry name" value="PROTEIN TRANSPORT PROTEIN HOFB HOMOLOG"/>
    <property type="match status" value="1"/>
</dbReference>
<dbReference type="STRING" id="1798525.A3G90_00605"/>
<dbReference type="Gene3D" id="3.40.50.300">
    <property type="entry name" value="P-loop containing nucleotide triphosphate hydrolases"/>
    <property type="match status" value="1"/>
</dbReference>
<evidence type="ECO:0000256" key="2">
    <source>
        <dbReference type="ARBA" id="ARBA00022741"/>
    </source>
</evidence>
<accession>A0A1F6FFD8</accession>
<keyword evidence="2" id="KW-0547">Nucleotide-binding</keyword>
<evidence type="ECO:0000256" key="1">
    <source>
        <dbReference type="ARBA" id="ARBA00006611"/>
    </source>
</evidence>
<dbReference type="EMBL" id="MFMM01000001">
    <property type="protein sequence ID" value="OGG84575.1"/>
    <property type="molecule type" value="Genomic_DNA"/>
</dbReference>
<dbReference type="InterPro" id="IPR037257">
    <property type="entry name" value="T2SS_E_N_sf"/>
</dbReference>
<evidence type="ECO:0000256" key="3">
    <source>
        <dbReference type="ARBA" id="ARBA00022840"/>
    </source>
</evidence>
<dbReference type="InterPro" id="IPR007831">
    <property type="entry name" value="T2SS_GspE_N"/>
</dbReference>
<protein>
    <recommendedName>
        <fullName evidence="4">Bacterial type II secretion system protein E domain-containing protein</fullName>
    </recommendedName>
</protein>
<dbReference type="Pfam" id="PF05157">
    <property type="entry name" value="MshEN"/>
    <property type="match status" value="1"/>
</dbReference>
<gene>
    <name evidence="5" type="ORF">A3G90_00605</name>
</gene>
<dbReference type="GO" id="GO:0005886">
    <property type="term" value="C:plasma membrane"/>
    <property type="evidence" value="ECO:0007669"/>
    <property type="project" value="TreeGrafter"/>
</dbReference>
<dbReference type="SUPFAM" id="SSF52540">
    <property type="entry name" value="P-loop containing nucleoside triphosphate hydrolases"/>
    <property type="match status" value="1"/>
</dbReference>
<dbReference type="PROSITE" id="PS00662">
    <property type="entry name" value="T2SP_E"/>
    <property type="match status" value="1"/>
</dbReference>
<dbReference type="Proteomes" id="UP000177325">
    <property type="component" value="Unassembled WGS sequence"/>
</dbReference>
<dbReference type="GO" id="GO:0005524">
    <property type="term" value="F:ATP binding"/>
    <property type="evidence" value="ECO:0007669"/>
    <property type="project" value="UniProtKB-KW"/>
</dbReference>
<comment type="similarity">
    <text evidence="1">Belongs to the GSP E family.</text>
</comment>
<dbReference type="GO" id="GO:0016887">
    <property type="term" value="F:ATP hydrolysis activity"/>
    <property type="evidence" value="ECO:0007669"/>
    <property type="project" value="TreeGrafter"/>
</dbReference>
<comment type="caution">
    <text evidence="5">The sequence shown here is derived from an EMBL/GenBank/DDBJ whole genome shotgun (WGS) entry which is preliminary data.</text>
</comment>
<organism evidence="5 6">
    <name type="scientific">Candidatus Kaiserbacteria bacterium RIFCSPLOWO2_12_FULL_45_26</name>
    <dbReference type="NCBI Taxonomy" id="1798525"/>
    <lineage>
        <taxon>Bacteria</taxon>
        <taxon>Candidatus Kaiseribacteriota</taxon>
    </lineage>
</organism>
<dbReference type="SUPFAM" id="SSF160246">
    <property type="entry name" value="EspE N-terminal domain-like"/>
    <property type="match status" value="1"/>
</dbReference>
<dbReference type="InterPro" id="IPR027417">
    <property type="entry name" value="P-loop_NTPase"/>
</dbReference>